<evidence type="ECO:0000256" key="3">
    <source>
        <dbReference type="ARBA" id="ARBA00009759"/>
    </source>
</evidence>
<dbReference type="PROSITE" id="PS00629">
    <property type="entry name" value="IMP_1"/>
    <property type="match status" value="1"/>
</dbReference>
<dbReference type="AlphaFoldDB" id="A0A1G9QFP9"/>
<evidence type="ECO:0000256" key="4">
    <source>
        <dbReference type="ARBA" id="ARBA00013106"/>
    </source>
</evidence>
<evidence type="ECO:0000256" key="6">
    <source>
        <dbReference type="ARBA" id="ARBA00022723"/>
    </source>
</evidence>
<dbReference type="OrthoDB" id="9785695at2"/>
<reference evidence="11 12" key="1">
    <citation type="submission" date="2016-10" db="EMBL/GenBank/DDBJ databases">
        <authorList>
            <person name="de Groot N.N."/>
        </authorList>
    </citation>
    <scope>NUCLEOTIDE SEQUENCE [LARGE SCALE GENOMIC DNA]</scope>
    <source>
        <strain evidence="11 12">DSM 16077</strain>
    </source>
</reference>
<dbReference type="Gene3D" id="3.40.190.80">
    <property type="match status" value="1"/>
</dbReference>
<dbReference type="PRINTS" id="PR01959">
    <property type="entry name" value="SBIMPHPHTASE"/>
</dbReference>
<dbReference type="EMBL" id="FNHG01000005">
    <property type="protein sequence ID" value="SDM09924.1"/>
    <property type="molecule type" value="Genomic_DNA"/>
</dbReference>
<evidence type="ECO:0000256" key="2">
    <source>
        <dbReference type="ARBA" id="ARBA00001946"/>
    </source>
</evidence>
<dbReference type="PRINTS" id="PR00377">
    <property type="entry name" value="IMPHPHTASES"/>
</dbReference>
<feature type="binding site" evidence="9">
    <location>
        <position position="87"/>
    </location>
    <ligand>
        <name>Mg(2+)</name>
        <dbReference type="ChEBI" id="CHEBI:18420"/>
        <label>1</label>
        <note>catalytic</note>
    </ligand>
</feature>
<dbReference type="STRING" id="144026.SAMN04488568_1054"/>
<keyword evidence="12" id="KW-1185">Reference proteome</keyword>
<dbReference type="Gene3D" id="3.30.540.10">
    <property type="entry name" value="Fructose-1,6-Bisphosphatase, subunit A, domain 1"/>
    <property type="match status" value="1"/>
</dbReference>
<evidence type="ECO:0000256" key="7">
    <source>
        <dbReference type="ARBA" id="ARBA00022801"/>
    </source>
</evidence>
<evidence type="ECO:0000313" key="11">
    <source>
        <dbReference type="EMBL" id="SDM09924.1"/>
    </source>
</evidence>
<keyword evidence="7 10" id="KW-0378">Hydrolase</keyword>
<dbReference type="FunFam" id="3.30.540.10:FF:000003">
    <property type="entry name" value="Inositol-1-monophosphatase"/>
    <property type="match status" value="1"/>
</dbReference>
<feature type="binding site" evidence="9">
    <location>
        <position position="89"/>
    </location>
    <ligand>
        <name>Mg(2+)</name>
        <dbReference type="ChEBI" id="CHEBI:18420"/>
        <label>1</label>
        <note>catalytic</note>
    </ligand>
</feature>
<feature type="binding site" evidence="9">
    <location>
        <position position="215"/>
    </location>
    <ligand>
        <name>Mg(2+)</name>
        <dbReference type="ChEBI" id="CHEBI:18420"/>
        <label>1</label>
        <note>catalytic</note>
    </ligand>
</feature>
<dbReference type="GO" id="GO:0007165">
    <property type="term" value="P:signal transduction"/>
    <property type="evidence" value="ECO:0007669"/>
    <property type="project" value="TreeGrafter"/>
</dbReference>
<dbReference type="Pfam" id="PF00459">
    <property type="entry name" value="Inositol_P"/>
    <property type="match status" value="1"/>
</dbReference>
<evidence type="ECO:0000313" key="12">
    <source>
        <dbReference type="Proteomes" id="UP000199759"/>
    </source>
</evidence>
<dbReference type="PANTHER" id="PTHR20854">
    <property type="entry name" value="INOSITOL MONOPHOSPHATASE"/>
    <property type="match status" value="1"/>
</dbReference>
<evidence type="ECO:0000256" key="5">
    <source>
        <dbReference type="ARBA" id="ARBA00019784"/>
    </source>
</evidence>
<comment type="catalytic activity">
    <reaction evidence="1 10">
        <text>a myo-inositol phosphate + H2O = myo-inositol + phosphate</text>
        <dbReference type="Rhea" id="RHEA:24056"/>
        <dbReference type="ChEBI" id="CHEBI:15377"/>
        <dbReference type="ChEBI" id="CHEBI:17268"/>
        <dbReference type="ChEBI" id="CHEBI:43474"/>
        <dbReference type="ChEBI" id="CHEBI:84139"/>
        <dbReference type="EC" id="3.1.3.25"/>
    </reaction>
</comment>
<feature type="binding site" evidence="9">
    <location>
        <position position="90"/>
    </location>
    <ligand>
        <name>Mg(2+)</name>
        <dbReference type="ChEBI" id="CHEBI:18420"/>
        <label>2</label>
    </ligand>
</feature>
<comment type="cofactor">
    <cofactor evidence="2 9 10">
        <name>Mg(2+)</name>
        <dbReference type="ChEBI" id="CHEBI:18420"/>
    </cofactor>
</comment>
<keyword evidence="6 9" id="KW-0479">Metal-binding</keyword>
<name>A0A1G9QFP9_9PROT</name>
<feature type="binding site" evidence="9">
    <location>
        <position position="70"/>
    </location>
    <ligand>
        <name>Mg(2+)</name>
        <dbReference type="ChEBI" id="CHEBI:18420"/>
        <label>1</label>
        <note>catalytic</note>
    </ligand>
</feature>
<dbReference type="EC" id="3.1.3.25" evidence="4 10"/>
<accession>A0A1G9QFP9</accession>
<evidence type="ECO:0000256" key="10">
    <source>
        <dbReference type="RuleBase" id="RU364068"/>
    </source>
</evidence>
<dbReference type="InterPro" id="IPR020550">
    <property type="entry name" value="Inositol_monophosphatase_CS"/>
</dbReference>
<keyword evidence="8 9" id="KW-0460">Magnesium</keyword>
<dbReference type="InterPro" id="IPR020583">
    <property type="entry name" value="Inositol_monoP_metal-BS"/>
</dbReference>
<proteinExistence type="inferred from homology"/>
<dbReference type="CDD" id="cd01639">
    <property type="entry name" value="IMPase"/>
    <property type="match status" value="1"/>
</dbReference>
<organism evidence="11 12">
    <name type="scientific">Maricaulis salignorans</name>
    <dbReference type="NCBI Taxonomy" id="144026"/>
    <lineage>
        <taxon>Bacteria</taxon>
        <taxon>Pseudomonadati</taxon>
        <taxon>Pseudomonadota</taxon>
        <taxon>Alphaproteobacteria</taxon>
        <taxon>Maricaulales</taxon>
        <taxon>Maricaulaceae</taxon>
        <taxon>Maricaulis</taxon>
    </lineage>
</organism>
<protein>
    <recommendedName>
        <fullName evidence="5 10">Inositol-1-monophosphatase</fullName>
        <ecNumber evidence="4 10">3.1.3.25</ecNumber>
    </recommendedName>
</protein>
<dbReference type="PROSITE" id="PS00630">
    <property type="entry name" value="IMP_2"/>
    <property type="match status" value="1"/>
</dbReference>
<dbReference type="GO" id="GO:0006020">
    <property type="term" value="P:inositol metabolic process"/>
    <property type="evidence" value="ECO:0007669"/>
    <property type="project" value="TreeGrafter"/>
</dbReference>
<dbReference type="InterPro" id="IPR000760">
    <property type="entry name" value="Inositol_monophosphatase-like"/>
</dbReference>
<evidence type="ECO:0000256" key="8">
    <source>
        <dbReference type="ARBA" id="ARBA00022842"/>
    </source>
</evidence>
<comment type="similarity">
    <text evidence="3 10">Belongs to the inositol monophosphatase superfamily.</text>
</comment>
<dbReference type="Proteomes" id="UP000199759">
    <property type="component" value="Unassembled WGS sequence"/>
</dbReference>
<dbReference type="InterPro" id="IPR022337">
    <property type="entry name" value="Inositol_monophosphatase_SuhB"/>
</dbReference>
<sequence>MGALSPLLTVMVDVAGRAGRKLNRDFRDVEHLQYSKKGPADFVTMADHKSEEIIYDRLMTARPGYGFLMEERGIVEGSDRSHRWIVDPLDGTTNYLHGMPHFAVSIALEREGELVAGVVYNPATDEMFHAEKGRGAWLADRRLRVAGRNQLDEAVFATGMPFVGKTGHARFLKELHQVMPRTAGIRRMGAASLDLAWVAAGRFDGFWERDLKPWDIAAGLLLVREAGGYIADIDGGKDVLSSGNIAAGNESMLAQLLERLKVAAV</sequence>
<dbReference type="PANTHER" id="PTHR20854:SF4">
    <property type="entry name" value="INOSITOL-1-MONOPHOSPHATASE-RELATED"/>
    <property type="match status" value="1"/>
</dbReference>
<gene>
    <name evidence="11" type="ORF">SAMN04488568_1054</name>
</gene>
<dbReference type="SUPFAM" id="SSF56655">
    <property type="entry name" value="Carbohydrate phosphatase"/>
    <property type="match status" value="1"/>
</dbReference>
<dbReference type="RefSeq" id="WP_091768209.1">
    <property type="nucleotide sequence ID" value="NZ_FNHG01000005.1"/>
</dbReference>
<dbReference type="GO" id="GO:0046872">
    <property type="term" value="F:metal ion binding"/>
    <property type="evidence" value="ECO:0007669"/>
    <property type="project" value="UniProtKB-KW"/>
</dbReference>
<dbReference type="InterPro" id="IPR033942">
    <property type="entry name" value="IMPase"/>
</dbReference>
<dbReference type="GO" id="GO:0008934">
    <property type="term" value="F:inositol monophosphate 1-phosphatase activity"/>
    <property type="evidence" value="ECO:0007669"/>
    <property type="project" value="InterPro"/>
</dbReference>
<evidence type="ECO:0000256" key="9">
    <source>
        <dbReference type="PIRSR" id="PIRSR600760-2"/>
    </source>
</evidence>
<evidence type="ECO:0000256" key="1">
    <source>
        <dbReference type="ARBA" id="ARBA00001033"/>
    </source>
</evidence>
<dbReference type="GO" id="GO:0046854">
    <property type="term" value="P:phosphatidylinositol phosphate biosynthetic process"/>
    <property type="evidence" value="ECO:0007669"/>
    <property type="project" value="InterPro"/>
</dbReference>